<organism evidence="1 2">
    <name type="scientific">Carboxylicivirga linearis</name>
    <dbReference type="NCBI Taxonomy" id="1628157"/>
    <lineage>
        <taxon>Bacteria</taxon>
        <taxon>Pseudomonadati</taxon>
        <taxon>Bacteroidota</taxon>
        <taxon>Bacteroidia</taxon>
        <taxon>Marinilabiliales</taxon>
        <taxon>Marinilabiliaceae</taxon>
        <taxon>Carboxylicivirga</taxon>
    </lineage>
</organism>
<comment type="caution">
    <text evidence="1">The sequence shown here is derived from an EMBL/GenBank/DDBJ whole genome shotgun (WGS) entry which is preliminary data.</text>
</comment>
<keyword evidence="1" id="KW-0418">Kinase</keyword>
<dbReference type="InterPro" id="IPR027417">
    <property type="entry name" value="P-loop_NTPase"/>
</dbReference>
<gene>
    <name evidence="1" type="ORF">KEM10_20495</name>
</gene>
<keyword evidence="1" id="KW-0808">Transferase</keyword>
<name>A0ABS5K0N2_9BACT</name>
<keyword evidence="1" id="KW-0548">Nucleotidyltransferase</keyword>
<evidence type="ECO:0000313" key="2">
    <source>
        <dbReference type="Proteomes" id="UP000708576"/>
    </source>
</evidence>
<dbReference type="RefSeq" id="WP_212218996.1">
    <property type="nucleotide sequence ID" value="NZ_JAGUCO010000027.1"/>
</dbReference>
<dbReference type="SUPFAM" id="SSF52540">
    <property type="entry name" value="P-loop containing nucleoside triphosphate hydrolases"/>
    <property type="match status" value="1"/>
</dbReference>
<dbReference type="GO" id="GO:0016779">
    <property type="term" value="F:nucleotidyltransferase activity"/>
    <property type="evidence" value="ECO:0007669"/>
    <property type="project" value="UniProtKB-KW"/>
</dbReference>
<protein>
    <submittedName>
        <fullName evidence="1">Bifunctional adenosylcobinamide kinase/adenosylcobinamide-phosphate guanylyltransferase</fullName>
    </submittedName>
</protein>
<sequence>MARPKAVYAKNLYELKDKIKRFAFSGVFEIVMGQPTTTGMWIIYGNEKNGKTWFALKIADYLSQLANVLYVSAEEGIDGEFIEACERAKIPFNNRSLKFYEYTEIEVLDEMLSKKRAPKIVFIDNVTIYADELKNGVLRQFTQKHADKLFVFLAHEERKEPHGATAKLIKKLSKVIVRVQGLACFVSGRCPGGVLTIDEEKAQLFHGVETTSN</sequence>
<dbReference type="Proteomes" id="UP000708576">
    <property type="component" value="Unassembled WGS sequence"/>
</dbReference>
<dbReference type="GO" id="GO:0016301">
    <property type="term" value="F:kinase activity"/>
    <property type="evidence" value="ECO:0007669"/>
    <property type="project" value="UniProtKB-KW"/>
</dbReference>
<proteinExistence type="predicted"/>
<reference evidence="1 2" key="1">
    <citation type="journal article" date="2015" name="Int. J. Syst. Evol. Microbiol.">
        <title>Carboxylicivirga linearis sp. nov., isolated from a sea cucumber culture pond.</title>
        <authorList>
            <person name="Wang F.Q."/>
            <person name="Zhou Y.X."/>
            <person name="Lin X.Z."/>
            <person name="Chen G.J."/>
            <person name="Du Z.J."/>
        </authorList>
    </citation>
    <scope>NUCLEOTIDE SEQUENCE [LARGE SCALE GENOMIC DNA]</scope>
    <source>
        <strain evidence="1 2">FB218</strain>
    </source>
</reference>
<dbReference type="Gene3D" id="3.40.50.300">
    <property type="entry name" value="P-loop containing nucleotide triphosphate hydrolases"/>
    <property type="match status" value="1"/>
</dbReference>
<evidence type="ECO:0000313" key="1">
    <source>
        <dbReference type="EMBL" id="MBS2100678.1"/>
    </source>
</evidence>
<accession>A0ABS5K0N2</accession>
<keyword evidence="2" id="KW-1185">Reference proteome</keyword>
<dbReference type="EMBL" id="JAGUCO010000027">
    <property type="protein sequence ID" value="MBS2100678.1"/>
    <property type="molecule type" value="Genomic_DNA"/>
</dbReference>